<dbReference type="PANTHER" id="PTHR28133:SF1">
    <property type="entry name" value="REQUIRED FOR RESPIRATORY GROWTH PROTEIN 7, MITOCHONDRIAL"/>
    <property type="match status" value="1"/>
</dbReference>
<dbReference type="AlphaFoldDB" id="A0A8H6SKL1"/>
<comment type="caution">
    <text evidence="3">The sequence shown here is derived from an EMBL/GenBank/DDBJ whole genome shotgun (WGS) entry which is preliminary data.</text>
</comment>
<organism evidence="3 4">
    <name type="scientific">Mycena chlorophos</name>
    <name type="common">Agaric fungus</name>
    <name type="synonym">Agaricus chlorophos</name>
    <dbReference type="NCBI Taxonomy" id="658473"/>
    <lineage>
        <taxon>Eukaryota</taxon>
        <taxon>Fungi</taxon>
        <taxon>Dikarya</taxon>
        <taxon>Basidiomycota</taxon>
        <taxon>Agaricomycotina</taxon>
        <taxon>Agaricomycetes</taxon>
        <taxon>Agaricomycetidae</taxon>
        <taxon>Agaricales</taxon>
        <taxon>Marasmiineae</taxon>
        <taxon>Mycenaceae</taxon>
        <taxon>Mycena</taxon>
    </lineage>
</organism>
<dbReference type="Proteomes" id="UP000613580">
    <property type="component" value="Unassembled WGS sequence"/>
</dbReference>
<keyword evidence="2" id="KW-0496">Mitochondrion</keyword>
<evidence type="ECO:0000256" key="2">
    <source>
        <dbReference type="ARBA" id="ARBA00023128"/>
    </source>
</evidence>
<dbReference type="Pfam" id="PF10356">
    <property type="entry name" value="RRG7"/>
    <property type="match status" value="1"/>
</dbReference>
<dbReference type="GO" id="GO:0005739">
    <property type="term" value="C:mitochondrion"/>
    <property type="evidence" value="ECO:0007669"/>
    <property type="project" value="UniProtKB-SubCell"/>
</dbReference>
<keyword evidence="4" id="KW-1185">Reference proteome</keyword>
<evidence type="ECO:0000313" key="4">
    <source>
        <dbReference type="Proteomes" id="UP000613580"/>
    </source>
</evidence>
<accession>A0A8H6SKL1</accession>
<dbReference type="EMBL" id="JACAZE010000013">
    <property type="protein sequence ID" value="KAF7300713.1"/>
    <property type="molecule type" value="Genomic_DNA"/>
</dbReference>
<name>A0A8H6SKL1_MYCCL</name>
<proteinExistence type="predicted"/>
<reference evidence="3" key="1">
    <citation type="submission" date="2020-05" db="EMBL/GenBank/DDBJ databases">
        <title>Mycena genomes resolve the evolution of fungal bioluminescence.</title>
        <authorList>
            <person name="Tsai I.J."/>
        </authorList>
    </citation>
    <scope>NUCLEOTIDE SEQUENCE</scope>
    <source>
        <strain evidence="3">110903Hualien_Pintung</strain>
    </source>
</reference>
<evidence type="ECO:0008006" key="5">
    <source>
        <dbReference type="Google" id="ProtNLM"/>
    </source>
</evidence>
<gene>
    <name evidence="3" type="ORF">HMN09_00957100</name>
</gene>
<comment type="subcellular location">
    <subcellularLocation>
        <location evidence="1">Mitochondrion</location>
    </subcellularLocation>
</comment>
<evidence type="ECO:0000313" key="3">
    <source>
        <dbReference type="EMBL" id="KAF7300713.1"/>
    </source>
</evidence>
<dbReference type="InterPro" id="IPR018828">
    <property type="entry name" value="RRG7"/>
</dbReference>
<sequence>MSATRLLATVHRGTAFEERALRVLQNTLSMTLKRVGGKSDGGVDLMGWWWLPSSDFDPSAATTGTEHFSQRRRIRVLGQCKAEKKKASPNYVRELEGVLHRHLAAAADQPLVALFVSESPFTKSTLLRAQSSPVPFFLLHLPPEEEGEDPKNGIGSAVWNPALAGAQGLLEGKIDARWERSTSGVGRPGLWWGAYRLPSWTPDATPVENDDFRVE</sequence>
<evidence type="ECO:0000256" key="1">
    <source>
        <dbReference type="ARBA" id="ARBA00004173"/>
    </source>
</evidence>
<dbReference type="OrthoDB" id="20734at2759"/>
<dbReference type="PANTHER" id="PTHR28133">
    <property type="entry name" value="REQUIRED FOR RESPIRATORY GROWTH PROTEIN 7, MITOCHONDRIAL"/>
    <property type="match status" value="1"/>
</dbReference>
<protein>
    <recommendedName>
        <fullName evidence="5">Restriction endonuclease type IV Mrr domain-containing protein</fullName>
    </recommendedName>
</protein>